<dbReference type="PANTHER" id="PTHR44186:SF1">
    <property type="entry name" value="BARDET-BIEDL SYNDROME 4 PROTEIN"/>
    <property type="match status" value="1"/>
</dbReference>
<name>A0A8S1RWY0_PAROT</name>
<dbReference type="OrthoDB" id="310217at2759"/>
<feature type="repeat" description="TPR" evidence="3">
    <location>
        <begin position="76"/>
        <end position="109"/>
    </location>
</feature>
<evidence type="ECO:0000256" key="2">
    <source>
        <dbReference type="ARBA" id="ARBA00022803"/>
    </source>
</evidence>
<dbReference type="OMA" id="EALECCM"/>
<evidence type="ECO:0000313" key="4">
    <source>
        <dbReference type="EMBL" id="CAD8133551.1"/>
    </source>
</evidence>
<gene>
    <name evidence="4" type="ORF">POCTA_138.1.T0040512</name>
</gene>
<proteinExistence type="predicted"/>
<dbReference type="EMBL" id="CAJJDP010000003">
    <property type="protein sequence ID" value="CAD8133551.1"/>
    <property type="molecule type" value="Genomic_DNA"/>
</dbReference>
<evidence type="ECO:0000313" key="5">
    <source>
        <dbReference type="Proteomes" id="UP000683925"/>
    </source>
</evidence>
<keyword evidence="1" id="KW-0677">Repeat</keyword>
<dbReference type="GO" id="GO:0060271">
    <property type="term" value="P:cilium assembly"/>
    <property type="evidence" value="ECO:0007669"/>
    <property type="project" value="TreeGrafter"/>
</dbReference>
<accession>A0A8S1RWY0</accession>
<dbReference type="GO" id="GO:0036064">
    <property type="term" value="C:ciliary basal body"/>
    <property type="evidence" value="ECO:0007669"/>
    <property type="project" value="TreeGrafter"/>
</dbReference>
<dbReference type="Proteomes" id="UP000683925">
    <property type="component" value="Unassembled WGS sequence"/>
</dbReference>
<keyword evidence="5" id="KW-1185">Reference proteome</keyword>
<dbReference type="GO" id="GO:0061512">
    <property type="term" value="P:protein localization to cilium"/>
    <property type="evidence" value="ECO:0007669"/>
    <property type="project" value="TreeGrafter"/>
</dbReference>
<sequence>MSEIVQADTNIEQEIFKKLARLHIGFLLLVKKSGKLKKIDEASERLFQQMINHFILGEFTLAIEIAEKLKLKHQLKFIYRFQAQCYIHLNQFENAETCLEQALQIKPQSCGILHNLYNINMQKGDYQRAKDYINELKKLDNNPIYEYLLGITYQKINEHEKAIQCFEIAHQCLQKKRYFMAKSESYLALERYDEALECCMIAFCYEPCDKNVKIVLLTLIVLLKISEEELERMQLKIDEQHNYTIETYKKKRELEAQQTQLIKRQSKIRINSSQIQPTQSQIKINKQNQFIKYYLDAIYYTFTYFFALYANADQNCTAKIANYLSTKQNIEMFDFTDRIRETIQKCYPDLQNLSTHEISRLLNLWYDKKIKDKDNKNDIYQHLYIIFRNLTESNLKQQLFDRFNEGFTQSQERQNKNKEFHSYLQLICTDVLKKGFRIYNEFSGVIGLEHAIMILGFLIKFPELADDKDSFEDLVFRGLTKEDFYQLLKSQSRLSVSLNQPSKQLEKLEQSVFSDTNFLSKFQ</sequence>
<protein>
    <recommendedName>
        <fullName evidence="6">Tetratricopeptide repeat protein</fullName>
    </recommendedName>
</protein>
<evidence type="ECO:0000256" key="3">
    <source>
        <dbReference type="PROSITE-ProRule" id="PRU00339"/>
    </source>
</evidence>
<dbReference type="PANTHER" id="PTHR44186">
    <property type="match status" value="1"/>
</dbReference>
<evidence type="ECO:0008006" key="6">
    <source>
        <dbReference type="Google" id="ProtNLM"/>
    </source>
</evidence>
<dbReference type="PROSITE" id="PS50005">
    <property type="entry name" value="TPR"/>
    <property type="match status" value="1"/>
</dbReference>
<organism evidence="4 5">
    <name type="scientific">Paramecium octaurelia</name>
    <dbReference type="NCBI Taxonomy" id="43137"/>
    <lineage>
        <taxon>Eukaryota</taxon>
        <taxon>Sar</taxon>
        <taxon>Alveolata</taxon>
        <taxon>Ciliophora</taxon>
        <taxon>Intramacronucleata</taxon>
        <taxon>Oligohymenophorea</taxon>
        <taxon>Peniculida</taxon>
        <taxon>Parameciidae</taxon>
        <taxon>Paramecium</taxon>
    </lineage>
</organism>
<reference evidence="4" key="1">
    <citation type="submission" date="2021-01" db="EMBL/GenBank/DDBJ databases">
        <authorList>
            <consortium name="Genoscope - CEA"/>
            <person name="William W."/>
        </authorList>
    </citation>
    <scope>NUCLEOTIDE SEQUENCE</scope>
</reference>
<evidence type="ECO:0000256" key="1">
    <source>
        <dbReference type="ARBA" id="ARBA00022737"/>
    </source>
</evidence>
<dbReference type="InterPro" id="IPR013105">
    <property type="entry name" value="TPR_2"/>
</dbReference>
<comment type="caution">
    <text evidence="4">The sequence shown here is derived from an EMBL/GenBank/DDBJ whole genome shotgun (WGS) entry which is preliminary data.</text>
</comment>
<dbReference type="AlphaFoldDB" id="A0A8S1RWY0"/>
<dbReference type="SMART" id="SM00028">
    <property type="entry name" value="TPR"/>
    <property type="match status" value="2"/>
</dbReference>
<keyword evidence="2 3" id="KW-0802">TPR repeat</keyword>
<dbReference type="InterPro" id="IPR019734">
    <property type="entry name" value="TPR_rpt"/>
</dbReference>
<dbReference type="Pfam" id="PF07719">
    <property type="entry name" value="TPR_2"/>
    <property type="match status" value="1"/>
</dbReference>